<evidence type="ECO:0000313" key="2">
    <source>
        <dbReference type="Proteomes" id="UP000738325"/>
    </source>
</evidence>
<accession>A0A9P6RZM5</accession>
<reference evidence="1" key="1">
    <citation type="journal article" date="2020" name="Fungal Divers.">
        <title>Resolving the Mortierellaceae phylogeny through synthesis of multi-gene phylogenetics and phylogenomics.</title>
        <authorList>
            <person name="Vandepol N."/>
            <person name="Liber J."/>
            <person name="Desiro A."/>
            <person name="Na H."/>
            <person name="Kennedy M."/>
            <person name="Barry K."/>
            <person name="Grigoriev I.V."/>
            <person name="Miller A.N."/>
            <person name="O'Donnell K."/>
            <person name="Stajich J.E."/>
            <person name="Bonito G."/>
        </authorList>
    </citation>
    <scope>NUCLEOTIDE SEQUENCE</scope>
    <source>
        <strain evidence="1">REB-010B</strain>
    </source>
</reference>
<dbReference type="OrthoDB" id="8964048at2759"/>
<dbReference type="Proteomes" id="UP000738325">
    <property type="component" value="Unassembled WGS sequence"/>
</dbReference>
<dbReference type="AlphaFoldDB" id="A0A9P6RZM5"/>
<protein>
    <submittedName>
        <fullName evidence="1">Uncharacterized protein</fullName>
    </submittedName>
</protein>
<sequence>MSPKIAVITLVHARADLVAIIAAEAGRGADLSIAAPVVIREASLMDCRALKQPQASETQAVSIPFAIKIAIQEKVKKQAPSSSISIIFRGLRWQPSQRDYWEEVAKSSEDKKREKNRGNLLEFLNASYD</sequence>
<organism evidence="1 2">
    <name type="scientific">Dissophora globulifera</name>
    <dbReference type="NCBI Taxonomy" id="979702"/>
    <lineage>
        <taxon>Eukaryota</taxon>
        <taxon>Fungi</taxon>
        <taxon>Fungi incertae sedis</taxon>
        <taxon>Mucoromycota</taxon>
        <taxon>Mortierellomycotina</taxon>
        <taxon>Mortierellomycetes</taxon>
        <taxon>Mortierellales</taxon>
        <taxon>Mortierellaceae</taxon>
        <taxon>Dissophora</taxon>
    </lineage>
</organism>
<name>A0A9P6RZM5_9FUNG</name>
<dbReference type="EMBL" id="JAAAIP010000002">
    <property type="protein sequence ID" value="KAG0330469.1"/>
    <property type="molecule type" value="Genomic_DNA"/>
</dbReference>
<evidence type="ECO:0000313" key="1">
    <source>
        <dbReference type="EMBL" id="KAG0330469.1"/>
    </source>
</evidence>
<proteinExistence type="predicted"/>
<gene>
    <name evidence="1" type="ORF">BGZ99_003040</name>
</gene>
<comment type="caution">
    <text evidence="1">The sequence shown here is derived from an EMBL/GenBank/DDBJ whole genome shotgun (WGS) entry which is preliminary data.</text>
</comment>
<keyword evidence="2" id="KW-1185">Reference proteome</keyword>